<gene>
    <name evidence="1" type="ORF">N1027_10330</name>
</gene>
<dbReference type="InterPro" id="IPR012467">
    <property type="entry name" value="DUF1684"/>
</dbReference>
<dbReference type="PANTHER" id="PTHR41913">
    <property type="entry name" value="DUF1684 DOMAIN-CONTAINING PROTEIN"/>
    <property type="match status" value="1"/>
</dbReference>
<reference evidence="1" key="1">
    <citation type="submission" date="2022-08" db="EMBL/GenBank/DDBJ databases">
        <authorList>
            <person name="Deng Y."/>
            <person name="Han X.-F."/>
            <person name="Zhang Y.-Q."/>
        </authorList>
    </citation>
    <scope>NUCLEOTIDE SEQUENCE</scope>
    <source>
        <strain evidence="1">CPCC 205763</strain>
    </source>
</reference>
<dbReference type="Proteomes" id="UP001165584">
    <property type="component" value="Unassembled WGS sequence"/>
</dbReference>
<dbReference type="PANTHER" id="PTHR41913:SF1">
    <property type="entry name" value="DUF1684 DOMAIN-CONTAINING PROTEIN"/>
    <property type="match status" value="1"/>
</dbReference>
<keyword evidence="2" id="KW-1185">Reference proteome</keyword>
<accession>A0ABT2GTA4</accession>
<evidence type="ECO:0000313" key="2">
    <source>
        <dbReference type="Proteomes" id="UP001165584"/>
    </source>
</evidence>
<dbReference type="EMBL" id="JANLCM010000001">
    <property type="protein sequence ID" value="MCS5718530.1"/>
    <property type="molecule type" value="Genomic_DNA"/>
</dbReference>
<sequence>MTQHEFDESWQTWHTARLRTITGPHGLASLVATHWLSPDPQRLEGIEGEWYLDGADIVGDDFTIEQGGEVLVGGRVLRHFRRDDQVALRVLDPDAPTRASVVDVDSYMPDEAWVVLGRFSPASEGETLAVEEIDGYVENEALAGTVSLEIGGQQVEFVATGSRHSMQVVFSDATSGGETYRFRFLRLHGQPGSNEIEVDFNRAYLPPCVFADFYVCALPPAQNRLSLPIRAGEKNVVTR</sequence>
<organism evidence="1 2">
    <name type="scientific">Herbiconiux aconitum</name>
    <dbReference type="NCBI Taxonomy" id="2970913"/>
    <lineage>
        <taxon>Bacteria</taxon>
        <taxon>Bacillati</taxon>
        <taxon>Actinomycetota</taxon>
        <taxon>Actinomycetes</taxon>
        <taxon>Micrococcales</taxon>
        <taxon>Microbacteriaceae</taxon>
        <taxon>Herbiconiux</taxon>
    </lineage>
</organism>
<dbReference type="RefSeq" id="WP_259507483.1">
    <property type="nucleotide sequence ID" value="NZ_JANLCM010000001.1"/>
</dbReference>
<evidence type="ECO:0000313" key="1">
    <source>
        <dbReference type="EMBL" id="MCS5718530.1"/>
    </source>
</evidence>
<proteinExistence type="predicted"/>
<name>A0ABT2GTA4_9MICO</name>
<comment type="caution">
    <text evidence="1">The sequence shown here is derived from an EMBL/GenBank/DDBJ whole genome shotgun (WGS) entry which is preliminary data.</text>
</comment>
<dbReference type="Pfam" id="PF07920">
    <property type="entry name" value="DUF1684"/>
    <property type="match status" value="1"/>
</dbReference>
<protein>
    <submittedName>
        <fullName evidence="1">DUF1684 domain-containing protein</fullName>
    </submittedName>
</protein>